<evidence type="ECO:0000313" key="3">
    <source>
        <dbReference type="Proteomes" id="UP000246085"/>
    </source>
</evidence>
<sequence length="235" mass="25333">MTYNTWPVGTRGTINRSSIQQVRSRPLPDVNAAFWATRLIATAAGQMAGRALILWMNTGYWGGVVALTTFGLVSAIGMMFARRRLAEIVFWWSIAAITFVGANLAEAVDKSLGIGDLGAILHWGIYLVLSFVIWYRMRGAIAGPVGLSWRGTFFWVTAALAQTVCCALSDWVADPDGPDRRVTMIVLGLSLAATLALYVSKSGRVAVFWSGFIISGFVGALGGQTVLQGIQLILN</sequence>
<protein>
    <submittedName>
        <fullName evidence="2">Uncharacterized protein</fullName>
    </submittedName>
</protein>
<proteinExistence type="predicted"/>
<keyword evidence="1" id="KW-0812">Transmembrane</keyword>
<dbReference type="KEGG" id="bvz:BRAD3257_1963"/>
<feature type="transmembrane region" description="Helical" evidence="1">
    <location>
        <begin position="117"/>
        <end position="135"/>
    </location>
</feature>
<evidence type="ECO:0000256" key="1">
    <source>
        <dbReference type="SAM" id="Phobius"/>
    </source>
</evidence>
<dbReference type="AlphaFoldDB" id="A0A2U3PV67"/>
<feature type="transmembrane region" description="Helical" evidence="1">
    <location>
        <begin position="60"/>
        <end position="81"/>
    </location>
</feature>
<feature type="transmembrane region" description="Helical" evidence="1">
    <location>
        <begin position="88"/>
        <end position="105"/>
    </location>
</feature>
<gene>
    <name evidence="2" type="ORF">BRAD3257_1963</name>
</gene>
<organism evidence="2 3">
    <name type="scientific">Bradyrhizobium vignae</name>
    <dbReference type="NCBI Taxonomy" id="1549949"/>
    <lineage>
        <taxon>Bacteria</taxon>
        <taxon>Pseudomonadati</taxon>
        <taxon>Pseudomonadota</taxon>
        <taxon>Alphaproteobacteria</taxon>
        <taxon>Hyphomicrobiales</taxon>
        <taxon>Nitrobacteraceae</taxon>
        <taxon>Bradyrhizobium</taxon>
    </lineage>
</organism>
<dbReference type="RefSeq" id="WP_145986986.1">
    <property type="nucleotide sequence ID" value="NZ_LS398110.1"/>
</dbReference>
<accession>A0A2U3PV67</accession>
<feature type="transmembrane region" description="Helical" evidence="1">
    <location>
        <begin position="206"/>
        <end position="227"/>
    </location>
</feature>
<keyword evidence="1" id="KW-0472">Membrane</keyword>
<dbReference type="Proteomes" id="UP000246085">
    <property type="component" value="Chromosome BRAD3257"/>
</dbReference>
<keyword evidence="1" id="KW-1133">Transmembrane helix</keyword>
<dbReference type="EMBL" id="LS398110">
    <property type="protein sequence ID" value="SPP93067.1"/>
    <property type="molecule type" value="Genomic_DNA"/>
</dbReference>
<feature type="transmembrane region" description="Helical" evidence="1">
    <location>
        <begin position="147"/>
        <end position="170"/>
    </location>
</feature>
<evidence type="ECO:0000313" key="2">
    <source>
        <dbReference type="EMBL" id="SPP93067.1"/>
    </source>
</evidence>
<name>A0A2U3PV67_9BRAD</name>
<reference evidence="2 3" key="1">
    <citation type="submission" date="2018-03" db="EMBL/GenBank/DDBJ databases">
        <authorList>
            <person name="Gully D."/>
        </authorList>
    </citation>
    <scope>NUCLEOTIDE SEQUENCE [LARGE SCALE GENOMIC DNA]</scope>
    <source>
        <strain evidence="2">ORS3257</strain>
    </source>
</reference>
<feature type="transmembrane region" description="Helical" evidence="1">
    <location>
        <begin position="182"/>
        <end position="199"/>
    </location>
</feature>